<dbReference type="InterPro" id="IPR051289">
    <property type="entry name" value="LAGLIDADG_Endonuclease"/>
</dbReference>
<protein>
    <recommendedName>
        <fullName evidence="1">Homing endonuclease LAGLIDADG domain-containing protein</fullName>
    </recommendedName>
</protein>
<dbReference type="Gene3D" id="3.10.28.10">
    <property type="entry name" value="Homing endonucleases"/>
    <property type="match status" value="1"/>
</dbReference>
<accession>A0A1F6XEE9</accession>
<dbReference type="InterPro" id="IPR027434">
    <property type="entry name" value="Homing_endonucl"/>
</dbReference>
<evidence type="ECO:0000259" key="1">
    <source>
        <dbReference type="Pfam" id="PF00961"/>
    </source>
</evidence>
<dbReference type="Proteomes" id="UP000179381">
    <property type="component" value="Unassembled WGS sequence"/>
</dbReference>
<comment type="caution">
    <text evidence="2">The sequence shown here is derived from an EMBL/GenBank/DDBJ whole genome shotgun (WGS) entry which is preliminary data.</text>
</comment>
<feature type="domain" description="Homing endonuclease LAGLIDADG" evidence="1">
    <location>
        <begin position="16"/>
        <end position="122"/>
    </location>
</feature>
<dbReference type="AlphaFoldDB" id="A0A1F6XEE9"/>
<proteinExistence type="predicted"/>
<dbReference type="SUPFAM" id="SSF55608">
    <property type="entry name" value="Homing endonucleases"/>
    <property type="match status" value="1"/>
</dbReference>
<reference evidence="2 3" key="1">
    <citation type="journal article" date="2016" name="Nat. Commun.">
        <title>Thousands of microbial genomes shed light on interconnected biogeochemical processes in an aquifer system.</title>
        <authorList>
            <person name="Anantharaman K."/>
            <person name="Brown C.T."/>
            <person name="Hug L.A."/>
            <person name="Sharon I."/>
            <person name="Castelle C.J."/>
            <person name="Probst A.J."/>
            <person name="Thomas B.C."/>
            <person name="Singh A."/>
            <person name="Wilkins M.J."/>
            <person name="Karaoz U."/>
            <person name="Brodie E.L."/>
            <person name="Williams K.H."/>
            <person name="Hubbard S.S."/>
            <person name="Banfield J.F."/>
        </authorList>
    </citation>
    <scope>NUCLEOTIDE SEQUENCE [LARGE SCALE GENOMIC DNA]</scope>
</reference>
<dbReference type="Pfam" id="PF00961">
    <property type="entry name" value="LAGLIDADG_1"/>
    <property type="match status" value="1"/>
</dbReference>
<dbReference type="PANTHER" id="PTHR36181:SF4">
    <property type="entry name" value="LAGLIDADG ENDONUCLEASE"/>
    <property type="match status" value="1"/>
</dbReference>
<name>A0A1F6XEE9_9BACT</name>
<organism evidence="2 3">
    <name type="scientific">Candidatus Nomurabacteria bacterium RIFCSPLOWO2_01_FULL_46_18</name>
    <dbReference type="NCBI Taxonomy" id="1801783"/>
    <lineage>
        <taxon>Bacteria</taxon>
        <taxon>Candidatus Nomuraibacteriota</taxon>
    </lineage>
</organism>
<sequence>MSAENQQERLRIEQWILGFTDGEGCFSVSFIKNKTTKAGWQIFPEFVITQGAKSLPALEIIKNYFGCGNLFVNKRSDNHRESLYRYCIRSLDDLNKVILPFFKNNSLKTYKRNDFEIFSKIVEMMSKREHLQEKGRKKIAKLVEGMNRKKQSRFLKSSDTIRHT</sequence>
<dbReference type="GO" id="GO:0004519">
    <property type="term" value="F:endonuclease activity"/>
    <property type="evidence" value="ECO:0007669"/>
    <property type="project" value="InterPro"/>
</dbReference>
<evidence type="ECO:0000313" key="2">
    <source>
        <dbReference type="EMBL" id="OGI92614.1"/>
    </source>
</evidence>
<dbReference type="PANTHER" id="PTHR36181">
    <property type="entry name" value="INTRON-ENCODED ENDONUCLEASE AI3-RELATED"/>
    <property type="match status" value="1"/>
</dbReference>
<dbReference type="InterPro" id="IPR004860">
    <property type="entry name" value="LAGLIDADG_dom"/>
</dbReference>
<gene>
    <name evidence="2" type="ORF">A2933_00595</name>
</gene>
<evidence type="ECO:0000313" key="3">
    <source>
        <dbReference type="Proteomes" id="UP000179381"/>
    </source>
</evidence>
<dbReference type="EMBL" id="MFVH01000006">
    <property type="protein sequence ID" value="OGI92614.1"/>
    <property type="molecule type" value="Genomic_DNA"/>
</dbReference>